<keyword evidence="2" id="KW-1185">Reference proteome</keyword>
<reference evidence="1 2" key="1">
    <citation type="journal article" date="2017" name="Elife">
        <title>Extensive horizontal gene transfer in cheese-associated bacteria.</title>
        <authorList>
            <person name="Bonham K.S."/>
            <person name="Wolfe B.E."/>
            <person name="Dutton R.J."/>
        </authorList>
    </citation>
    <scope>NUCLEOTIDE SEQUENCE [LARGE SCALE GENOMIC DNA]</scope>
    <source>
        <strain evidence="1 2">JB196</strain>
    </source>
</reference>
<dbReference type="RefSeq" id="WP_086959628.1">
    <property type="nucleotide sequence ID" value="NZ_FUKS01000013.1"/>
</dbReference>
<sequence>MAKLVFWLVLIAVGVAIGIKYQDPILDVLNLRDMEEAQDTLEDVTGRFQNSMDSLSDTVTQLGQN</sequence>
<comment type="caution">
    <text evidence="1">The sequence shown here is derived from an EMBL/GenBank/DDBJ whole genome shotgun (WGS) entry which is preliminary data.</text>
</comment>
<protein>
    <recommendedName>
        <fullName evidence="3">YtxH domain-containing protein</fullName>
    </recommendedName>
</protein>
<name>A0A368LHF3_9VIBR</name>
<dbReference type="GeneID" id="303189588"/>
<dbReference type="Proteomes" id="UP000252479">
    <property type="component" value="Unassembled WGS sequence"/>
</dbReference>
<evidence type="ECO:0008006" key="3">
    <source>
        <dbReference type="Google" id="ProtNLM"/>
    </source>
</evidence>
<evidence type="ECO:0000313" key="1">
    <source>
        <dbReference type="EMBL" id="RCS70128.1"/>
    </source>
</evidence>
<evidence type="ECO:0000313" key="2">
    <source>
        <dbReference type="Proteomes" id="UP000252479"/>
    </source>
</evidence>
<dbReference type="AlphaFoldDB" id="A0A368LHF3"/>
<proteinExistence type="predicted"/>
<gene>
    <name evidence="1" type="ORF">CIK83_11715</name>
</gene>
<organism evidence="1 2">
    <name type="scientific">Vibrio casei</name>
    <dbReference type="NCBI Taxonomy" id="673372"/>
    <lineage>
        <taxon>Bacteria</taxon>
        <taxon>Pseudomonadati</taxon>
        <taxon>Pseudomonadota</taxon>
        <taxon>Gammaproteobacteria</taxon>
        <taxon>Vibrionales</taxon>
        <taxon>Vibrionaceae</taxon>
        <taxon>Vibrio</taxon>
    </lineage>
</organism>
<accession>A0A368LHF3</accession>
<dbReference type="EMBL" id="QPGL01000002">
    <property type="protein sequence ID" value="RCS70128.1"/>
    <property type="molecule type" value="Genomic_DNA"/>
</dbReference>